<evidence type="ECO:0000313" key="2">
    <source>
        <dbReference type="Proteomes" id="UP001549110"/>
    </source>
</evidence>
<dbReference type="EMBL" id="JBEPLU010000001">
    <property type="protein sequence ID" value="MET3525198.1"/>
    <property type="molecule type" value="Genomic_DNA"/>
</dbReference>
<comment type="caution">
    <text evidence="1">The sequence shown here is derived from an EMBL/GenBank/DDBJ whole genome shotgun (WGS) entry which is preliminary data.</text>
</comment>
<accession>A0ABV2EDU3</accession>
<proteinExistence type="predicted"/>
<keyword evidence="2" id="KW-1185">Reference proteome</keyword>
<evidence type="ECO:0000313" key="1">
    <source>
        <dbReference type="EMBL" id="MET3525198.1"/>
    </source>
</evidence>
<name>A0ABV2EDU3_9CAUL</name>
<protein>
    <submittedName>
        <fullName evidence="1">Uncharacterized protein</fullName>
    </submittedName>
</protein>
<dbReference type="RefSeq" id="WP_331929758.1">
    <property type="nucleotide sequence ID" value="NZ_JBEPLU010000001.1"/>
</dbReference>
<gene>
    <name evidence="1" type="ORF">ABID41_000293</name>
</gene>
<organism evidence="1 2">
    <name type="scientific">Phenylobacterium koreense</name>
    <dbReference type="NCBI Taxonomy" id="266125"/>
    <lineage>
        <taxon>Bacteria</taxon>
        <taxon>Pseudomonadati</taxon>
        <taxon>Pseudomonadota</taxon>
        <taxon>Alphaproteobacteria</taxon>
        <taxon>Caulobacterales</taxon>
        <taxon>Caulobacteraceae</taxon>
        <taxon>Phenylobacterium</taxon>
    </lineage>
</organism>
<sequence>MKDLLDIEGASGALYRFRLHDTNRELPATAGNYLIVRREEGALQVIGCGEAQSLMSARPLWAEAVAEHGAEQLYLRLNVARAHRVGEHEDIVAKHRPQLVKNEG</sequence>
<reference evidence="1 2" key="1">
    <citation type="submission" date="2024-06" db="EMBL/GenBank/DDBJ databases">
        <title>Genomic Encyclopedia of Type Strains, Phase IV (KMG-IV): sequencing the most valuable type-strain genomes for metagenomic binning, comparative biology and taxonomic classification.</title>
        <authorList>
            <person name="Goeker M."/>
        </authorList>
    </citation>
    <scope>NUCLEOTIDE SEQUENCE [LARGE SCALE GENOMIC DNA]</scope>
    <source>
        <strain evidence="1 2">DSM 17809</strain>
    </source>
</reference>
<dbReference type="Proteomes" id="UP001549110">
    <property type="component" value="Unassembled WGS sequence"/>
</dbReference>